<gene>
    <name evidence="3" type="ORF">A2W14_01895</name>
</gene>
<name>A0A1F5YPR8_9BACT</name>
<dbReference type="Proteomes" id="UP000176665">
    <property type="component" value="Unassembled WGS sequence"/>
</dbReference>
<evidence type="ECO:0000313" key="3">
    <source>
        <dbReference type="EMBL" id="OGG02105.1"/>
    </source>
</evidence>
<feature type="transmembrane region" description="Helical" evidence="2">
    <location>
        <begin position="49"/>
        <end position="70"/>
    </location>
</feature>
<keyword evidence="1" id="KW-0175">Coiled coil</keyword>
<keyword evidence="2" id="KW-0472">Membrane</keyword>
<dbReference type="Pfam" id="PF12666">
    <property type="entry name" value="PrgI"/>
    <property type="match status" value="1"/>
</dbReference>
<dbReference type="EMBL" id="MFJA01000076">
    <property type="protein sequence ID" value="OGG02105.1"/>
    <property type="molecule type" value="Genomic_DNA"/>
</dbReference>
<feature type="coiled-coil region" evidence="1">
    <location>
        <begin position="272"/>
        <end position="306"/>
    </location>
</feature>
<feature type="transmembrane region" description="Helical" evidence="2">
    <location>
        <begin position="26"/>
        <end position="43"/>
    </location>
</feature>
<dbReference type="SUPFAM" id="SSF49464">
    <property type="entry name" value="Carboxypeptidase regulatory domain-like"/>
    <property type="match status" value="1"/>
</dbReference>
<keyword evidence="2" id="KW-0812">Transmembrane</keyword>
<dbReference type="InterPro" id="IPR008969">
    <property type="entry name" value="CarboxyPept-like_regulatory"/>
</dbReference>
<proteinExistence type="predicted"/>
<dbReference type="STRING" id="1798371.A2W14_01895"/>
<organism evidence="3 4">
    <name type="scientific">Candidatus Gottesmanbacteria bacterium RBG_16_37_8</name>
    <dbReference type="NCBI Taxonomy" id="1798371"/>
    <lineage>
        <taxon>Bacteria</taxon>
        <taxon>Candidatus Gottesmaniibacteriota</taxon>
    </lineage>
</organism>
<evidence type="ECO:0008006" key="5">
    <source>
        <dbReference type="Google" id="ProtNLM"/>
    </source>
</evidence>
<accession>A0A1F5YPR8</accession>
<protein>
    <recommendedName>
        <fullName evidence="5">PrgI family protein</fullName>
    </recommendedName>
</protein>
<keyword evidence="2" id="KW-1133">Transmembrane helix</keyword>
<comment type="caution">
    <text evidence="3">The sequence shown here is derived from an EMBL/GenBank/DDBJ whole genome shotgun (WGS) entry which is preliminary data.</text>
</comment>
<sequence length="460" mass="51746">MEQHPVPRNISSFQFRLVGDMTMRQFLYLAGGAAIAFLLFKFSPFPAIIKWPIVLFFAFGGIAFAFLPIADRPLDRWLMAFIKSINSPTQYIWHKNTVIPDILLRNYTSPIKKLPQNHQEAHQDAKKKLDLYLQNLPKQPHQELNIREKHYVDRTLLLFTQTGQSQGGQIMQPGFIPTKDPIGQIPAMRPDKIDVGKVITPPEKIIMPGIIADDKVVEEKRVIEQTIKPIEAGQIKTPTVPIPLMKAAGQTEPELPPEKKEAAEKPTETVAIKKEGEKLAEIIKEKEKLEKELQKFKDEMSKSGKLDYAKATTSKPDIIKPQLAPEKQAPTIKTVTAKTAVNEIGIPRFPQVPNIIMGVIKDMQGKILPNIILTVKDTKGTPHRALKTNRLGQFSTATPLQNGIYHIEAEDPLKRYVFDIAEINLTGKVFLPIEITAKGEKELMREKLTKEIFGSQGATI</sequence>
<evidence type="ECO:0000256" key="2">
    <source>
        <dbReference type="SAM" id="Phobius"/>
    </source>
</evidence>
<dbReference type="InterPro" id="IPR024414">
    <property type="entry name" value="Uncharacterised_PrgI"/>
</dbReference>
<reference evidence="3 4" key="1">
    <citation type="journal article" date="2016" name="Nat. Commun.">
        <title>Thousands of microbial genomes shed light on interconnected biogeochemical processes in an aquifer system.</title>
        <authorList>
            <person name="Anantharaman K."/>
            <person name="Brown C.T."/>
            <person name="Hug L.A."/>
            <person name="Sharon I."/>
            <person name="Castelle C.J."/>
            <person name="Probst A.J."/>
            <person name="Thomas B.C."/>
            <person name="Singh A."/>
            <person name="Wilkins M.J."/>
            <person name="Karaoz U."/>
            <person name="Brodie E.L."/>
            <person name="Williams K.H."/>
            <person name="Hubbard S.S."/>
            <person name="Banfield J.F."/>
        </authorList>
    </citation>
    <scope>NUCLEOTIDE SEQUENCE [LARGE SCALE GENOMIC DNA]</scope>
</reference>
<evidence type="ECO:0000313" key="4">
    <source>
        <dbReference type="Proteomes" id="UP000176665"/>
    </source>
</evidence>
<evidence type="ECO:0000256" key="1">
    <source>
        <dbReference type="SAM" id="Coils"/>
    </source>
</evidence>
<dbReference type="AlphaFoldDB" id="A0A1F5YPR8"/>